<dbReference type="Proteomes" id="UP001595841">
    <property type="component" value="Unassembled WGS sequence"/>
</dbReference>
<keyword evidence="1" id="KW-0812">Transmembrane</keyword>
<dbReference type="RefSeq" id="WP_379763123.1">
    <property type="nucleotide sequence ID" value="NZ_JBHSCL010000004.1"/>
</dbReference>
<feature type="transmembrane region" description="Helical" evidence="1">
    <location>
        <begin position="76"/>
        <end position="98"/>
    </location>
</feature>
<evidence type="ECO:0000313" key="3">
    <source>
        <dbReference type="Proteomes" id="UP001595841"/>
    </source>
</evidence>
<name>A0ABV8PKU5_9FLAO</name>
<comment type="caution">
    <text evidence="2">The sequence shown here is derived from an EMBL/GenBank/DDBJ whole genome shotgun (WGS) entry which is preliminary data.</text>
</comment>
<feature type="transmembrane region" description="Helical" evidence="1">
    <location>
        <begin position="47"/>
        <end position="70"/>
    </location>
</feature>
<keyword evidence="1" id="KW-0472">Membrane</keyword>
<accession>A0ABV8PKU5</accession>
<evidence type="ECO:0008006" key="4">
    <source>
        <dbReference type="Google" id="ProtNLM"/>
    </source>
</evidence>
<sequence>MSSLKKIGKVTTDSIDNSQEYLKHSWEYYKLKLFMHTAELSIGSIKLAFFSILGIMAIALFSIALAIFLGDVLENLALGYVLTGVLYIVLMFVIYALFRKKVEKRIIKKLSKTILRDE</sequence>
<reference evidence="3" key="1">
    <citation type="journal article" date="2019" name="Int. J. Syst. Evol. Microbiol.">
        <title>The Global Catalogue of Microorganisms (GCM) 10K type strain sequencing project: providing services to taxonomists for standard genome sequencing and annotation.</title>
        <authorList>
            <consortium name="The Broad Institute Genomics Platform"/>
            <consortium name="The Broad Institute Genome Sequencing Center for Infectious Disease"/>
            <person name="Wu L."/>
            <person name="Ma J."/>
        </authorList>
    </citation>
    <scope>NUCLEOTIDE SEQUENCE [LARGE SCALE GENOMIC DNA]</scope>
    <source>
        <strain evidence="3">CGMCC 1.15774</strain>
    </source>
</reference>
<protein>
    <recommendedName>
        <fullName evidence="4">Holin-X, holin superfamily III</fullName>
    </recommendedName>
</protein>
<dbReference type="EMBL" id="JBHSCL010000004">
    <property type="protein sequence ID" value="MFC4219763.1"/>
    <property type="molecule type" value="Genomic_DNA"/>
</dbReference>
<evidence type="ECO:0000313" key="2">
    <source>
        <dbReference type="EMBL" id="MFC4219763.1"/>
    </source>
</evidence>
<evidence type="ECO:0000256" key="1">
    <source>
        <dbReference type="SAM" id="Phobius"/>
    </source>
</evidence>
<keyword evidence="3" id="KW-1185">Reference proteome</keyword>
<keyword evidence="1" id="KW-1133">Transmembrane helix</keyword>
<organism evidence="2 3">
    <name type="scientific">Flagellimonas marina</name>
    <dbReference type="NCBI Taxonomy" id="1775168"/>
    <lineage>
        <taxon>Bacteria</taxon>
        <taxon>Pseudomonadati</taxon>
        <taxon>Bacteroidota</taxon>
        <taxon>Flavobacteriia</taxon>
        <taxon>Flavobacteriales</taxon>
        <taxon>Flavobacteriaceae</taxon>
        <taxon>Flagellimonas</taxon>
    </lineage>
</organism>
<gene>
    <name evidence="2" type="ORF">ACFOWS_06455</name>
</gene>
<proteinExistence type="predicted"/>